<keyword evidence="1" id="KW-1133">Transmembrane helix</keyword>
<evidence type="ECO:0000313" key="2">
    <source>
        <dbReference type="EMBL" id="MBB4136022.1"/>
    </source>
</evidence>
<evidence type="ECO:0000313" key="3">
    <source>
        <dbReference type="Proteomes" id="UP000551501"/>
    </source>
</evidence>
<reference evidence="2 3" key="1">
    <citation type="submission" date="2020-08" db="EMBL/GenBank/DDBJ databases">
        <title>Sequencing the genomes of 1000 actinobacteria strains.</title>
        <authorList>
            <person name="Klenk H.-P."/>
        </authorList>
    </citation>
    <scope>NUCLEOTIDE SEQUENCE [LARGE SCALE GENOMIC DNA]</scope>
    <source>
        <strain evidence="2 3">DSM 45298</strain>
    </source>
</reference>
<accession>A0A840EWG8</accession>
<dbReference type="InterPro" id="IPR021215">
    <property type="entry name" value="DUF2752"/>
</dbReference>
<feature type="transmembrane region" description="Helical" evidence="1">
    <location>
        <begin position="69"/>
        <end position="90"/>
    </location>
</feature>
<proteinExistence type="predicted"/>
<dbReference type="EMBL" id="JACIFP010000001">
    <property type="protein sequence ID" value="MBB4136022.1"/>
    <property type="molecule type" value="Genomic_DNA"/>
</dbReference>
<keyword evidence="1" id="KW-0472">Membrane</keyword>
<organism evidence="2 3">
    <name type="scientific">Gordonia humi</name>
    <dbReference type="NCBI Taxonomy" id="686429"/>
    <lineage>
        <taxon>Bacteria</taxon>
        <taxon>Bacillati</taxon>
        <taxon>Actinomycetota</taxon>
        <taxon>Actinomycetes</taxon>
        <taxon>Mycobacteriales</taxon>
        <taxon>Gordoniaceae</taxon>
        <taxon>Gordonia</taxon>
    </lineage>
</organism>
<comment type="caution">
    <text evidence="2">The sequence shown here is derived from an EMBL/GenBank/DDBJ whole genome shotgun (WGS) entry which is preliminary data.</text>
</comment>
<gene>
    <name evidence="2" type="ORF">BKA16_002574</name>
</gene>
<dbReference type="Pfam" id="PF10825">
    <property type="entry name" value="DUF2752"/>
    <property type="match status" value="1"/>
</dbReference>
<sequence>MLIRGTSESALLTSLGIGAVVVGACVPTSAVGDGPVLCPFRRLTGLPCPGCGLTRSFVYTMHGDLPAAFAAHAFGPPLVAFSLVAAVTAVVRRRRGHGAVDLRRAVRHPLVVVAVIAWLGYAVARAAVGT</sequence>
<dbReference type="AlphaFoldDB" id="A0A840EWG8"/>
<evidence type="ECO:0008006" key="4">
    <source>
        <dbReference type="Google" id="ProtNLM"/>
    </source>
</evidence>
<feature type="transmembrane region" description="Helical" evidence="1">
    <location>
        <begin position="110"/>
        <end position="128"/>
    </location>
</feature>
<dbReference type="RefSeq" id="WP_183371008.1">
    <property type="nucleotide sequence ID" value="NZ_BAABHL010000040.1"/>
</dbReference>
<keyword evidence="1" id="KW-0812">Transmembrane</keyword>
<keyword evidence="3" id="KW-1185">Reference proteome</keyword>
<evidence type="ECO:0000256" key="1">
    <source>
        <dbReference type="SAM" id="Phobius"/>
    </source>
</evidence>
<dbReference type="Proteomes" id="UP000551501">
    <property type="component" value="Unassembled WGS sequence"/>
</dbReference>
<dbReference type="PROSITE" id="PS51257">
    <property type="entry name" value="PROKAR_LIPOPROTEIN"/>
    <property type="match status" value="1"/>
</dbReference>
<name>A0A840EWG8_9ACTN</name>
<protein>
    <recommendedName>
        <fullName evidence="4">DUF2752 domain-containing protein</fullName>
    </recommendedName>
</protein>